<feature type="active site" description="O-(3'-phospho-DNA)-tyrosine intermediate" evidence="9">
    <location>
        <position position="273"/>
    </location>
</feature>
<proteinExistence type="inferred from homology"/>
<organism evidence="12 13">
    <name type="scientific">Lutibacter agarilyticus</name>
    <dbReference type="NCBI Taxonomy" id="1109740"/>
    <lineage>
        <taxon>Bacteria</taxon>
        <taxon>Pseudomonadati</taxon>
        <taxon>Bacteroidota</taxon>
        <taxon>Flavobacteriia</taxon>
        <taxon>Flavobacteriales</taxon>
        <taxon>Flavobacteriaceae</taxon>
        <taxon>Lutibacter</taxon>
    </lineage>
</organism>
<evidence type="ECO:0000256" key="4">
    <source>
        <dbReference type="ARBA" id="ARBA00022829"/>
    </source>
</evidence>
<dbReference type="Pfam" id="PF02899">
    <property type="entry name" value="Phage_int_SAM_1"/>
    <property type="match status" value="1"/>
</dbReference>
<feature type="domain" description="Tyr recombinase" evidence="10">
    <location>
        <begin position="105"/>
        <end position="286"/>
    </location>
</feature>
<feature type="active site" evidence="9">
    <location>
        <position position="170"/>
    </location>
</feature>
<feature type="active site" evidence="9">
    <location>
        <position position="264"/>
    </location>
</feature>
<evidence type="ECO:0000259" key="11">
    <source>
        <dbReference type="PROSITE" id="PS51900"/>
    </source>
</evidence>
<feature type="domain" description="Core-binding (CB)" evidence="11">
    <location>
        <begin position="1"/>
        <end position="84"/>
    </location>
</feature>
<evidence type="ECO:0000256" key="7">
    <source>
        <dbReference type="ARBA" id="ARBA00023172"/>
    </source>
</evidence>
<evidence type="ECO:0000256" key="3">
    <source>
        <dbReference type="ARBA" id="ARBA00022618"/>
    </source>
</evidence>
<dbReference type="SUPFAM" id="SSF56349">
    <property type="entry name" value="DNA breaking-rejoining enzymes"/>
    <property type="match status" value="1"/>
</dbReference>
<evidence type="ECO:0000256" key="8">
    <source>
        <dbReference type="ARBA" id="ARBA00023306"/>
    </source>
</evidence>
<evidence type="ECO:0000313" key="13">
    <source>
        <dbReference type="Proteomes" id="UP000198384"/>
    </source>
</evidence>
<evidence type="ECO:0000256" key="5">
    <source>
        <dbReference type="ARBA" id="ARBA00022908"/>
    </source>
</evidence>
<dbReference type="GO" id="GO:0003677">
    <property type="term" value="F:DNA binding"/>
    <property type="evidence" value="ECO:0007669"/>
    <property type="project" value="UniProtKB-UniRule"/>
</dbReference>
<dbReference type="InterPro" id="IPR050090">
    <property type="entry name" value="Tyrosine_recombinase_XerCD"/>
</dbReference>
<feature type="active site" evidence="9">
    <location>
        <position position="146"/>
    </location>
</feature>
<dbReference type="InterPro" id="IPR010998">
    <property type="entry name" value="Integrase_recombinase_N"/>
</dbReference>
<dbReference type="GO" id="GO:0009037">
    <property type="term" value="F:tyrosine-based site-specific recombinase activity"/>
    <property type="evidence" value="ECO:0007669"/>
    <property type="project" value="UniProtKB-UniRule"/>
</dbReference>
<dbReference type="InterPro" id="IPR002104">
    <property type="entry name" value="Integrase_catalytic"/>
</dbReference>
<dbReference type="HAMAP" id="MF_01808">
    <property type="entry name" value="Recomb_XerC_XerD"/>
    <property type="match status" value="1"/>
</dbReference>
<evidence type="ECO:0000259" key="10">
    <source>
        <dbReference type="PROSITE" id="PS51898"/>
    </source>
</evidence>
<keyword evidence="2 9" id="KW-0963">Cytoplasm</keyword>
<dbReference type="Gene3D" id="1.10.150.130">
    <property type="match status" value="1"/>
</dbReference>
<comment type="subcellular location">
    <subcellularLocation>
        <location evidence="1 9">Cytoplasm</location>
    </subcellularLocation>
</comment>
<accession>A0A238XZC9</accession>
<comment type="subunit">
    <text evidence="9">Forms a cyclic heterotetrameric complex composed of two molecules of XerC and two molecules of XerD.</text>
</comment>
<dbReference type="InterPro" id="IPR011010">
    <property type="entry name" value="DNA_brk_join_enz"/>
</dbReference>
<dbReference type="Pfam" id="PF00589">
    <property type="entry name" value="Phage_integrase"/>
    <property type="match status" value="1"/>
</dbReference>
<evidence type="ECO:0000313" key="12">
    <source>
        <dbReference type="EMBL" id="SNR64406.1"/>
    </source>
</evidence>
<protein>
    <recommendedName>
        <fullName evidence="9">Tyrosine recombinase XerC</fullName>
    </recommendedName>
</protein>
<gene>
    <name evidence="9" type="primary">xerC</name>
    <name evidence="12" type="ORF">SAMN06265371_107184</name>
</gene>
<keyword evidence="6 9" id="KW-0238">DNA-binding</keyword>
<keyword evidence="3 9" id="KW-0132">Cell division</keyword>
<dbReference type="GO" id="GO:0005737">
    <property type="term" value="C:cytoplasm"/>
    <property type="evidence" value="ECO:0007669"/>
    <property type="project" value="UniProtKB-SubCell"/>
</dbReference>
<dbReference type="InterPro" id="IPR013762">
    <property type="entry name" value="Integrase-like_cat_sf"/>
</dbReference>
<comment type="similarity">
    <text evidence="9">Belongs to the 'phage' integrase family. XerC subfamily.</text>
</comment>
<dbReference type="GO" id="GO:0051301">
    <property type="term" value="P:cell division"/>
    <property type="evidence" value="ECO:0007669"/>
    <property type="project" value="UniProtKB-KW"/>
</dbReference>
<dbReference type="AlphaFoldDB" id="A0A238XZC9"/>
<dbReference type="PROSITE" id="PS51898">
    <property type="entry name" value="TYR_RECOMBINASE"/>
    <property type="match status" value="1"/>
</dbReference>
<dbReference type="InterPro" id="IPR023009">
    <property type="entry name" value="Tyrosine_recombinase_XerC/XerD"/>
</dbReference>
<evidence type="ECO:0000256" key="6">
    <source>
        <dbReference type="ARBA" id="ARBA00023125"/>
    </source>
</evidence>
<keyword evidence="13" id="KW-1185">Reference proteome</keyword>
<dbReference type="PANTHER" id="PTHR30349:SF77">
    <property type="entry name" value="TYROSINE RECOMBINASE XERC"/>
    <property type="match status" value="1"/>
</dbReference>
<keyword evidence="5 9" id="KW-0229">DNA integration</keyword>
<dbReference type="Gene3D" id="1.10.443.10">
    <property type="entry name" value="Intergrase catalytic core"/>
    <property type="match status" value="1"/>
</dbReference>
<evidence type="ECO:0000256" key="1">
    <source>
        <dbReference type="ARBA" id="ARBA00004496"/>
    </source>
</evidence>
<evidence type="ECO:0000256" key="2">
    <source>
        <dbReference type="ARBA" id="ARBA00022490"/>
    </source>
</evidence>
<dbReference type="OrthoDB" id="9801717at2"/>
<dbReference type="GO" id="GO:0007059">
    <property type="term" value="P:chromosome segregation"/>
    <property type="evidence" value="ECO:0007669"/>
    <property type="project" value="UniProtKB-UniRule"/>
</dbReference>
<dbReference type="GO" id="GO:0006313">
    <property type="term" value="P:DNA transposition"/>
    <property type="evidence" value="ECO:0007669"/>
    <property type="project" value="UniProtKB-UniRule"/>
</dbReference>
<reference evidence="12 13" key="1">
    <citation type="submission" date="2017-06" db="EMBL/GenBank/DDBJ databases">
        <authorList>
            <person name="Kim H.J."/>
            <person name="Triplett B.A."/>
        </authorList>
    </citation>
    <scope>NUCLEOTIDE SEQUENCE [LARGE SCALE GENOMIC DNA]</scope>
    <source>
        <strain evidence="12 13">DSM 29150</strain>
    </source>
</reference>
<comment type="function">
    <text evidence="9">Site-specific tyrosine recombinase, which acts by catalyzing the cutting and rejoining of the recombining DNA molecules. The XerC-XerD complex is essential to convert dimers of the bacterial chromosome into monomers to permit their segregation at cell division. It also contributes to the segregational stability of plasmids.</text>
</comment>
<dbReference type="InterPro" id="IPR044068">
    <property type="entry name" value="CB"/>
</dbReference>
<keyword evidence="4 9" id="KW-0159">Chromosome partition</keyword>
<keyword evidence="8 9" id="KW-0131">Cell cycle</keyword>
<dbReference type="RefSeq" id="WP_089382172.1">
    <property type="nucleotide sequence ID" value="NZ_FZNT01000007.1"/>
</dbReference>
<sequence length="295" mass="34015">MLVNSFLNYLKFEKKYSKHTVIAYKNDLTSFQEFCQTEFNDPAISKVNYAQIRHWIVSLVNSKVTNRTINRKISSLKSFYKFLQKTKQIEESPLAKHSALKIAKRVQVPFSEKEIENVINAEVEIDNFESVRNKLVVELLYSTGMRRSELINVKVSDVDFSNDAVKVLGKRNKERFIPLLNSVKKSLKEYLMLRNEIDSNESYLLLTKKGKKTYDTLVYRIINNYFSSVSSKVKKSPHVIRHSFATHLLNEGADLNSVKELLGHSSLASTQVYTHSSLGKLKEVYNNAHPRSVKN</sequence>
<feature type="active site" evidence="9">
    <location>
        <position position="241"/>
    </location>
</feature>
<dbReference type="PANTHER" id="PTHR30349">
    <property type="entry name" value="PHAGE INTEGRASE-RELATED"/>
    <property type="match status" value="1"/>
</dbReference>
<dbReference type="InterPro" id="IPR004107">
    <property type="entry name" value="Integrase_SAM-like_N"/>
</dbReference>
<feature type="active site" evidence="9">
    <location>
        <position position="238"/>
    </location>
</feature>
<keyword evidence="7 9" id="KW-0233">DNA recombination</keyword>
<dbReference type="EMBL" id="FZNT01000007">
    <property type="protein sequence ID" value="SNR64406.1"/>
    <property type="molecule type" value="Genomic_DNA"/>
</dbReference>
<name>A0A238XZC9_9FLAO</name>
<dbReference type="PROSITE" id="PS51900">
    <property type="entry name" value="CB"/>
    <property type="match status" value="1"/>
</dbReference>
<evidence type="ECO:0000256" key="9">
    <source>
        <dbReference type="HAMAP-Rule" id="MF_01808"/>
    </source>
</evidence>
<dbReference type="Proteomes" id="UP000198384">
    <property type="component" value="Unassembled WGS sequence"/>
</dbReference>